<name>Q0WMF6_ARATH</name>
<evidence type="ECO:0000313" key="1">
    <source>
        <dbReference type="EMBL" id="BAF01700.1"/>
    </source>
</evidence>
<protein>
    <submittedName>
        <fullName evidence="1">Uncharacterized protein</fullName>
    </submittedName>
</protein>
<reference evidence="1" key="1">
    <citation type="submission" date="2006-07" db="EMBL/GenBank/DDBJ databases">
        <title>Large-scale analysis of RIKEN Arabidopsis full-length (RAFL) cDNAs.</title>
        <authorList>
            <person name="Totoki Y."/>
            <person name="Seki M."/>
            <person name="Ishida J."/>
            <person name="Nakajima M."/>
            <person name="Enju A."/>
            <person name="Morosawa T."/>
            <person name="Kamiya A."/>
            <person name="Narusaka M."/>
            <person name="Shin-i T."/>
            <person name="Nakagawa M."/>
            <person name="Sakamoto N."/>
            <person name="Oishi K."/>
            <person name="Kohara Y."/>
            <person name="Kobayashi M."/>
            <person name="Toyoda A."/>
            <person name="Sakaki Y."/>
            <person name="Sakurai T."/>
            <person name="Iida K."/>
            <person name="Akiyama K."/>
            <person name="Satou M."/>
            <person name="Toyoda T."/>
            <person name="Konagaya A."/>
            <person name="Carninci P."/>
            <person name="Kawai J."/>
            <person name="Hayashizaki Y."/>
            <person name="Shinozaki K."/>
        </authorList>
    </citation>
    <scope>NUCLEOTIDE SEQUENCE</scope>
</reference>
<accession>Q0WMF6</accession>
<proteinExistence type="evidence at transcript level"/>
<sequence>MLTLYLERLSRYQTDNTCVYSSTLFPLYSSKFLFSVLPLQCQVLFLMFVAQSLNQNLIKIPKVARTICRLVATSWCLLERKHKTLPLVKQSIGLLHFQEDKQ</sequence>
<dbReference type="AlphaFoldDB" id="Q0WMF6"/>
<organism evidence="1">
    <name type="scientific">Arabidopsis thaliana</name>
    <name type="common">Mouse-ear cress</name>
    <dbReference type="NCBI Taxonomy" id="3702"/>
    <lineage>
        <taxon>Eukaryota</taxon>
        <taxon>Viridiplantae</taxon>
        <taxon>Streptophyta</taxon>
        <taxon>Embryophyta</taxon>
        <taxon>Tracheophyta</taxon>
        <taxon>Spermatophyta</taxon>
        <taxon>Magnoliopsida</taxon>
        <taxon>eudicotyledons</taxon>
        <taxon>Gunneridae</taxon>
        <taxon>Pentapetalae</taxon>
        <taxon>rosids</taxon>
        <taxon>malvids</taxon>
        <taxon>Brassicales</taxon>
        <taxon>Brassicaceae</taxon>
        <taxon>Camelineae</taxon>
        <taxon>Arabidopsis</taxon>
    </lineage>
</organism>
<dbReference type="EMBL" id="AK229871">
    <property type="protein sequence ID" value="BAF01700.1"/>
    <property type="molecule type" value="mRNA"/>
</dbReference>